<organism evidence="1 2">
    <name type="scientific">Lutimaribacter marinistellae</name>
    <dbReference type="NCBI Taxonomy" id="1820329"/>
    <lineage>
        <taxon>Bacteria</taxon>
        <taxon>Pseudomonadati</taxon>
        <taxon>Pseudomonadota</taxon>
        <taxon>Alphaproteobacteria</taxon>
        <taxon>Rhodobacterales</taxon>
        <taxon>Roseobacteraceae</taxon>
        <taxon>Lutimaribacter</taxon>
    </lineage>
</organism>
<evidence type="ECO:0008006" key="3">
    <source>
        <dbReference type="Google" id="ProtNLM"/>
    </source>
</evidence>
<dbReference type="EMBL" id="JBHRXI010000012">
    <property type="protein sequence ID" value="MFC3614668.1"/>
    <property type="molecule type" value="Genomic_DNA"/>
</dbReference>
<gene>
    <name evidence="1" type="ORF">ACFORG_12920</name>
</gene>
<comment type="caution">
    <text evidence="1">The sequence shown here is derived from an EMBL/GenBank/DDBJ whole genome shotgun (WGS) entry which is preliminary data.</text>
</comment>
<sequence length="58" mass="6433">MIKTSMARGRAVKLVAWELGGGDYISLNLYHLRTGPVLRPCEMSREKVIAFLADLRAG</sequence>
<keyword evidence="2" id="KW-1185">Reference proteome</keyword>
<proteinExistence type="predicted"/>
<dbReference type="RefSeq" id="WP_386735945.1">
    <property type="nucleotide sequence ID" value="NZ_JBHRXI010000012.1"/>
</dbReference>
<evidence type="ECO:0000313" key="2">
    <source>
        <dbReference type="Proteomes" id="UP001595629"/>
    </source>
</evidence>
<accession>A0ABV7TJT6</accession>
<reference evidence="2" key="1">
    <citation type="journal article" date="2019" name="Int. J. Syst. Evol. Microbiol.">
        <title>The Global Catalogue of Microorganisms (GCM) 10K type strain sequencing project: providing services to taxonomists for standard genome sequencing and annotation.</title>
        <authorList>
            <consortium name="The Broad Institute Genomics Platform"/>
            <consortium name="The Broad Institute Genome Sequencing Center for Infectious Disease"/>
            <person name="Wu L."/>
            <person name="Ma J."/>
        </authorList>
    </citation>
    <scope>NUCLEOTIDE SEQUENCE [LARGE SCALE GENOMIC DNA]</scope>
    <source>
        <strain evidence="2">KCTC 42911</strain>
    </source>
</reference>
<dbReference type="Proteomes" id="UP001595629">
    <property type="component" value="Unassembled WGS sequence"/>
</dbReference>
<protein>
    <recommendedName>
        <fullName evidence="3">Peptide methionine sulfoxide reductase</fullName>
    </recommendedName>
</protein>
<name>A0ABV7TJT6_9RHOB</name>
<evidence type="ECO:0000313" key="1">
    <source>
        <dbReference type="EMBL" id="MFC3614668.1"/>
    </source>
</evidence>